<evidence type="ECO:0000313" key="1">
    <source>
        <dbReference type="EMBL" id="JAD62840.1"/>
    </source>
</evidence>
<organism evidence="1">
    <name type="scientific">Arundo donax</name>
    <name type="common">Giant reed</name>
    <name type="synonym">Donax arundinaceus</name>
    <dbReference type="NCBI Taxonomy" id="35708"/>
    <lineage>
        <taxon>Eukaryota</taxon>
        <taxon>Viridiplantae</taxon>
        <taxon>Streptophyta</taxon>
        <taxon>Embryophyta</taxon>
        <taxon>Tracheophyta</taxon>
        <taxon>Spermatophyta</taxon>
        <taxon>Magnoliopsida</taxon>
        <taxon>Liliopsida</taxon>
        <taxon>Poales</taxon>
        <taxon>Poaceae</taxon>
        <taxon>PACMAD clade</taxon>
        <taxon>Arundinoideae</taxon>
        <taxon>Arundineae</taxon>
        <taxon>Arundo</taxon>
    </lineage>
</organism>
<sequence length="59" mass="6614">MWTYSGGISLLGANVCFNAQVELVLILVDLRMNANKLTICMHLQFLSHVTLNRGFSVLF</sequence>
<dbReference type="EMBL" id="GBRH01235055">
    <property type="protein sequence ID" value="JAD62840.1"/>
    <property type="molecule type" value="Transcribed_RNA"/>
</dbReference>
<reference evidence="1" key="1">
    <citation type="submission" date="2014-09" db="EMBL/GenBank/DDBJ databases">
        <authorList>
            <person name="Magalhaes I.L.F."/>
            <person name="Oliveira U."/>
            <person name="Santos F.R."/>
            <person name="Vidigal T.H.D.A."/>
            <person name="Brescovit A.D."/>
            <person name="Santos A.J."/>
        </authorList>
    </citation>
    <scope>NUCLEOTIDE SEQUENCE</scope>
    <source>
        <tissue evidence="1">Shoot tissue taken approximately 20 cm above the soil surface</tissue>
    </source>
</reference>
<proteinExistence type="predicted"/>
<name>A0A0A9BNN1_ARUDO</name>
<reference evidence="1" key="2">
    <citation type="journal article" date="2015" name="Data Brief">
        <title>Shoot transcriptome of the giant reed, Arundo donax.</title>
        <authorList>
            <person name="Barrero R.A."/>
            <person name="Guerrero F.D."/>
            <person name="Moolhuijzen P."/>
            <person name="Goolsby J.A."/>
            <person name="Tidwell J."/>
            <person name="Bellgard S.E."/>
            <person name="Bellgard M.I."/>
        </authorList>
    </citation>
    <scope>NUCLEOTIDE SEQUENCE</scope>
    <source>
        <tissue evidence="1">Shoot tissue taken approximately 20 cm above the soil surface</tissue>
    </source>
</reference>
<dbReference type="AlphaFoldDB" id="A0A0A9BNN1"/>
<accession>A0A0A9BNN1</accession>
<protein>
    <submittedName>
        <fullName evidence="1">Uncharacterized protein</fullName>
    </submittedName>
</protein>